<dbReference type="Proteomes" id="UP000316500">
    <property type="component" value="Unassembled WGS sequence"/>
</dbReference>
<dbReference type="EMBL" id="VNFK01000008">
    <property type="protein sequence ID" value="TVU62399.1"/>
    <property type="molecule type" value="Genomic_DNA"/>
</dbReference>
<dbReference type="OrthoDB" id="9800974at2"/>
<gene>
    <name evidence="2" type="ORF">FQP90_12225</name>
</gene>
<dbReference type="Gene3D" id="3.20.20.80">
    <property type="entry name" value="Glycosidases"/>
    <property type="match status" value="1"/>
</dbReference>
<dbReference type="AlphaFoldDB" id="A0A558GZU4"/>
<dbReference type="InterPro" id="IPR017853">
    <property type="entry name" value="GH"/>
</dbReference>
<protein>
    <recommendedName>
        <fullName evidence="4">Glycoside hydrolase family 42 N-terminal domain-containing protein</fullName>
    </recommendedName>
</protein>
<dbReference type="SUPFAM" id="SSF51445">
    <property type="entry name" value="(Trans)glycosidases"/>
    <property type="match status" value="1"/>
</dbReference>
<evidence type="ECO:0000313" key="3">
    <source>
        <dbReference type="Proteomes" id="UP000316500"/>
    </source>
</evidence>
<evidence type="ECO:0008006" key="4">
    <source>
        <dbReference type="Google" id="ProtNLM"/>
    </source>
</evidence>
<name>A0A558GZU4_PAENT</name>
<organism evidence="2 3">
    <name type="scientific">Paenarthrobacter nitroguajacolicus</name>
    <name type="common">Arthrobacter nitroguajacolicus</name>
    <dbReference type="NCBI Taxonomy" id="211146"/>
    <lineage>
        <taxon>Bacteria</taxon>
        <taxon>Bacillati</taxon>
        <taxon>Actinomycetota</taxon>
        <taxon>Actinomycetes</taxon>
        <taxon>Micrococcales</taxon>
        <taxon>Micrococcaceae</taxon>
        <taxon>Paenarthrobacter</taxon>
    </lineage>
</organism>
<dbReference type="RefSeq" id="WP_144650662.1">
    <property type="nucleotide sequence ID" value="NZ_VNFK01000008.1"/>
</dbReference>
<evidence type="ECO:0000313" key="2">
    <source>
        <dbReference type="EMBL" id="TVU62399.1"/>
    </source>
</evidence>
<comment type="caution">
    <text evidence="2">The sequence shown here is derived from an EMBL/GenBank/DDBJ whole genome shotgun (WGS) entry which is preliminary data.</text>
</comment>
<proteinExistence type="predicted"/>
<accession>A0A558GZU4</accession>
<evidence type="ECO:0000256" key="1">
    <source>
        <dbReference type="SAM" id="MobiDB-lite"/>
    </source>
</evidence>
<sequence length="409" mass="43439">MSFGVLGGTCAPDRLAALRTAGASVVELPMAWDRYQPQAGQVDRGYVAEVRARLNDCREAGVGVVLSPGLQYPPDWVRGLQGGVLEGSAGGAPKDAGAELVFSSEVRKAAQDYFARVLSDLGLAGITAIRVGTNASGELGYPGPDDGGKVGEFWAFGDAPQFGIGLAEGLAPSPMPGWIPGSRTWHGRSVTDEQVQRWWGWYAGSVVNAVAWQVGELRKLGYQGRVHVPVAGRGVLPEDRAVAVKGRLDGRANPDGAQERGLDYVEQFAVLARLPGVDVDFTGLDDVSNVRARAAAPPQDRCQPGDDAKVMEDVSSWSSHRYTSALARRAGLGLVGENPGPPDSPFTGGSPESHSLAEQLRAAPQYADECGMTMFLFGFEDNLFEEGGRAESGVSVEDYKEVIQRIRSP</sequence>
<reference evidence="2 3" key="1">
    <citation type="submission" date="2019-07" db="EMBL/GenBank/DDBJ databases">
        <title>Diversity of Bacteria from Kongsfjorden, Arctic.</title>
        <authorList>
            <person name="Yu Y."/>
        </authorList>
    </citation>
    <scope>NUCLEOTIDE SEQUENCE [LARGE SCALE GENOMIC DNA]</scope>
    <source>
        <strain evidence="2 3">SM1928</strain>
    </source>
</reference>
<feature type="region of interest" description="Disordered" evidence="1">
    <location>
        <begin position="332"/>
        <end position="356"/>
    </location>
</feature>